<comment type="caution">
    <text evidence="2">The sequence shown here is derived from an EMBL/GenBank/DDBJ whole genome shotgun (WGS) entry which is preliminary data.</text>
</comment>
<protein>
    <submittedName>
        <fullName evidence="2">Uncharacterized protein</fullName>
    </submittedName>
</protein>
<feature type="transmembrane region" description="Helical" evidence="1">
    <location>
        <begin position="6"/>
        <end position="27"/>
    </location>
</feature>
<organism evidence="2 3">
    <name type="scientific">Pseudarthrobacter enclensis</name>
    <dbReference type="NCBI Taxonomy" id="993070"/>
    <lineage>
        <taxon>Bacteria</taxon>
        <taxon>Bacillati</taxon>
        <taxon>Actinomycetota</taxon>
        <taxon>Actinomycetes</taxon>
        <taxon>Micrococcales</taxon>
        <taxon>Micrococcaceae</taxon>
        <taxon>Pseudarthrobacter</taxon>
    </lineage>
</organism>
<evidence type="ECO:0000313" key="2">
    <source>
        <dbReference type="EMBL" id="MDP9889393.1"/>
    </source>
</evidence>
<dbReference type="EMBL" id="JAUSRE010000016">
    <property type="protein sequence ID" value="MDP9889393.1"/>
    <property type="molecule type" value="Genomic_DNA"/>
</dbReference>
<feature type="transmembrane region" description="Helical" evidence="1">
    <location>
        <begin position="277"/>
        <end position="297"/>
    </location>
</feature>
<feature type="transmembrane region" description="Helical" evidence="1">
    <location>
        <begin position="175"/>
        <end position="200"/>
    </location>
</feature>
<evidence type="ECO:0000313" key="3">
    <source>
        <dbReference type="Proteomes" id="UP001226577"/>
    </source>
</evidence>
<keyword evidence="1" id="KW-1133">Transmembrane helix</keyword>
<dbReference type="RefSeq" id="WP_307309562.1">
    <property type="nucleotide sequence ID" value="NZ_JAUSRE010000016.1"/>
</dbReference>
<accession>A0ABT9RVY3</accession>
<gene>
    <name evidence="2" type="ORF">J2X98_003003</name>
</gene>
<feature type="transmembrane region" description="Helical" evidence="1">
    <location>
        <begin position="221"/>
        <end position="242"/>
    </location>
</feature>
<feature type="transmembrane region" description="Helical" evidence="1">
    <location>
        <begin position="121"/>
        <end position="146"/>
    </location>
</feature>
<evidence type="ECO:0000256" key="1">
    <source>
        <dbReference type="SAM" id="Phobius"/>
    </source>
</evidence>
<proteinExistence type="predicted"/>
<keyword evidence="1" id="KW-0472">Membrane</keyword>
<feature type="transmembrane region" description="Helical" evidence="1">
    <location>
        <begin position="39"/>
        <end position="63"/>
    </location>
</feature>
<dbReference type="Proteomes" id="UP001226577">
    <property type="component" value="Unassembled WGS sequence"/>
</dbReference>
<keyword evidence="3" id="KW-1185">Reference proteome</keyword>
<keyword evidence="1" id="KW-0812">Transmembrane</keyword>
<sequence>MQQWRITLLELSPLLLAAVLSIGIWLATRKDRTVLRGRAGVLAASGGLLPVVVSFLYSVVAITPQLLAWTGTDVSIGLQDARFSMPLVAGLVALAILSVPCPRKPPGSTTAGITRRTALTFLSAGWTVALIAVVGVTIALSLAAGLASAPDETGRYAMFNFKIGTMSVSSTIYGWYYSVPAMLLLILLITTAWVGLALVARRPLSEPREQDAVVRRVKSRNIIAVTTGALLFHLAAILGSLAGTSRVGGSLPTDTAGIISVGSPFAALGPFLNSSSFVATCLGAAVCLSVVLTAVPWTARVRQSTIKTAP</sequence>
<feature type="transmembrane region" description="Helical" evidence="1">
    <location>
        <begin position="83"/>
        <end position="101"/>
    </location>
</feature>
<name>A0ABT9RVY3_9MICC</name>
<reference evidence="2 3" key="1">
    <citation type="submission" date="2023-07" db="EMBL/GenBank/DDBJ databases">
        <title>Sorghum-associated microbial communities from plants grown in Nebraska, USA.</title>
        <authorList>
            <person name="Schachtman D."/>
        </authorList>
    </citation>
    <scope>NUCLEOTIDE SEQUENCE [LARGE SCALE GENOMIC DNA]</scope>
    <source>
        <strain evidence="2 3">CC222</strain>
    </source>
</reference>